<dbReference type="EMBL" id="BQNJ01000003">
    <property type="protein sequence ID" value="GKH04692.1"/>
    <property type="molecule type" value="Genomic_DNA"/>
</dbReference>
<dbReference type="AlphaFoldDB" id="A0A174XXS5"/>
<sequence>MGSLADREKRRSVVGSMVSEMPKTEVEYKNPTYKVRVDTFRKVKMKALEEGKHDYEIVQAALDAYLEDR</sequence>
<dbReference type="EMBL" id="QSON01000028">
    <property type="protein sequence ID" value="RGI95793.1"/>
    <property type="molecule type" value="Genomic_DNA"/>
</dbReference>
<dbReference type="Proteomes" id="UP001055091">
    <property type="component" value="Unassembled WGS sequence"/>
</dbReference>
<evidence type="ECO:0000313" key="2">
    <source>
        <dbReference type="EMBL" id="RGI95793.1"/>
    </source>
</evidence>
<accession>A0A174XXS5</accession>
<dbReference type="Proteomes" id="UP000263014">
    <property type="component" value="Unassembled WGS sequence"/>
</dbReference>
<organism evidence="3 4">
    <name type="scientific">Hungatella hathewayi</name>
    <dbReference type="NCBI Taxonomy" id="154046"/>
    <lineage>
        <taxon>Bacteria</taxon>
        <taxon>Bacillati</taxon>
        <taxon>Bacillota</taxon>
        <taxon>Clostridia</taxon>
        <taxon>Lachnospirales</taxon>
        <taxon>Lachnospiraceae</taxon>
        <taxon>Hungatella</taxon>
    </lineage>
</organism>
<reference evidence="1" key="2">
    <citation type="submission" date="2022-01" db="EMBL/GenBank/DDBJ databases">
        <title>Novel bile acid biosynthetic pathways are enriched in the microbiome of centenarians.</title>
        <authorList>
            <person name="Sato Y."/>
            <person name="Atarashi K."/>
            <person name="Plichta R.D."/>
            <person name="Arai Y."/>
            <person name="Sasajima S."/>
            <person name="Kearney M.S."/>
            <person name="Suda W."/>
            <person name="Takeshita K."/>
            <person name="Sasaki T."/>
            <person name="Okamoto S."/>
            <person name="Skelly N.A."/>
            <person name="Okamura Y."/>
            <person name="Vlamakis H."/>
            <person name="Li Y."/>
            <person name="Tanoue T."/>
            <person name="Takei H."/>
            <person name="Nittono H."/>
            <person name="Narushima S."/>
            <person name="Irie J."/>
            <person name="Itoh H."/>
            <person name="Moriya K."/>
            <person name="Sugiura Y."/>
            <person name="Suematsu M."/>
            <person name="Moritoki N."/>
            <person name="Shibata S."/>
            <person name="Littman R.D."/>
            <person name="Fischbach A.M."/>
            <person name="Uwamino Y."/>
            <person name="Inoue T."/>
            <person name="Honda A."/>
            <person name="Hattori M."/>
            <person name="Murai T."/>
            <person name="Xavier J.R."/>
            <person name="Hirose N."/>
            <person name="Honda K."/>
        </authorList>
    </citation>
    <scope>NUCLEOTIDE SEQUENCE</scope>
    <source>
        <strain evidence="1">CE91-St55</strain>
    </source>
</reference>
<evidence type="ECO:0000313" key="1">
    <source>
        <dbReference type="EMBL" id="GKH04692.1"/>
    </source>
</evidence>
<reference evidence="4 5" key="1">
    <citation type="submission" date="2018-08" db="EMBL/GenBank/DDBJ databases">
        <title>A genome reference for cultivated species of the human gut microbiota.</title>
        <authorList>
            <person name="Zou Y."/>
            <person name="Xue W."/>
            <person name="Luo G."/>
        </authorList>
    </citation>
    <scope>NUCLEOTIDE SEQUENCE [LARGE SCALE GENOMIC DNA]</scope>
    <source>
        <strain evidence="3 4">TF05-11AC</strain>
        <strain evidence="2 5">TM09-12</strain>
    </source>
</reference>
<proteinExistence type="predicted"/>
<evidence type="ECO:0000313" key="5">
    <source>
        <dbReference type="Proteomes" id="UP000263014"/>
    </source>
</evidence>
<evidence type="ECO:0000313" key="4">
    <source>
        <dbReference type="Proteomes" id="UP000261257"/>
    </source>
</evidence>
<gene>
    <name evidence="1" type="ORF">CE91St55_66730</name>
    <name evidence="3" type="ORF">DXC39_27580</name>
    <name evidence="2" type="ORF">DXD79_31350</name>
</gene>
<dbReference type="RefSeq" id="WP_055652442.1">
    <property type="nucleotide sequence ID" value="NZ_BQNJ01000003.1"/>
</dbReference>
<comment type="caution">
    <text evidence="3">The sequence shown here is derived from an EMBL/GenBank/DDBJ whole genome shotgun (WGS) entry which is preliminary data.</text>
</comment>
<dbReference type="EMBL" id="QSSQ01000044">
    <property type="protein sequence ID" value="RGL95801.1"/>
    <property type="molecule type" value="Genomic_DNA"/>
</dbReference>
<evidence type="ECO:0000313" key="3">
    <source>
        <dbReference type="EMBL" id="RGL95801.1"/>
    </source>
</evidence>
<protein>
    <submittedName>
        <fullName evidence="3">Uncharacterized protein</fullName>
    </submittedName>
</protein>
<name>A0A174XXS5_9FIRM</name>
<dbReference type="Proteomes" id="UP000261257">
    <property type="component" value="Unassembled WGS sequence"/>
</dbReference>